<dbReference type="OrthoDB" id="2687259at2759"/>
<dbReference type="Pfam" id="PF18759">
    <property type="entry name" value="Plavaka"/>
    <property type="match status" value="1"/>
</dbReference>
<sequence length="1058" mass="122187">MLDSLQAEEPVDLQDEPLEPLLGTLRAEELAAASIVSPLHPYPNQSCFELGSYFWGEDSERSVKSFQKLVSIVGSKNFRPEDVRTANWTAINRELGASQFDSKEAESSPWYNDGTSWAKSPITIDVPFNMRSANPGVHPYTIEEFRYRPLVPLIREKLANADGQQYFHHVPHELRWQAGPGKEDVRVHCQLYQSDAFLEAYEEIQSLPREGPDDKMPRYVVGLSFASDATMLASFGDAKLWPLYLFFANDSKYRRSKTALQLGEQVAYFEKLPDKFKDWALGISGKPNLARSLHTHCHRELLHAQLRVLFDDEFMHAYKHGIEIRCADRVWRRFYPRILTYSADYPEKIILASIRNLGACPCTRCSIQLKHTHRLGMVSDRRDRSRLVRVDDDRRKDAVKAARAWIYESNYSITNERVENLLSPMSLVPTRNAFSERLSLYGFNVYDMLTSDVMHEVELGVWKSLFIQLLRLLDASEQKPANILDRQFRLVPTFGKDTIRRFRNNSSEMKQLAARDYEDMLQCAIPVFEGLFDEAVHNKKIMSLLFTLAHWHGLAKLRMHTDHTLEILDDRTTDLGDAFRTFLKDVCQKVETKELKREADTRKRRAGKKAQQAKATTGKEMGDPRAPKTFSLHTFKFHALGHIVPNIRRFGCSDNYSTQGMRRSHIKRLRKQFLCEEEEGPVDPLLKTPYFIGRSQNKPVDLTAFLTANCYDPTTTKFLAKLKAHLLPRMWDRLLVEAQADPETYGYTLPVLERLVEEDHLASEVVRDCDRIFVDKDRLYQHDIMNIHFTSYDGRRQQDIVNPKTCRRDVMCLAEESDSEVSPRAPKHRLSYYRILGIYHVNVVYQGRGTLDRKPRRFDLLWVRPFKPFEDERAWSNQQLDRLEFYPLEDPNAIDFLDPADVLRACHIIPRFSLGQVEGRAPEYSRIVRADEDWNEYFINRFVDRDMLMRYHWGLAVGHLYSHKDAPDAPELQQGGDESKMGGDESKMGGDSDDRHDPEGEDAVGQFEPPEAGQYDSDGSEYTLHDREEELLGARDSEGEGGESNDEIYEGIPEPDDS</sequence>
<keyword evidence="3" id="KW-1185">Reference proteome</keyword>
<feature type="region of interest" description="Disordered" evidence="1">
    <location>
        <begin position="966"/>
        <end position="1058"/>
    </location>
</feature>
<feature type="compositionally biased region" description="Basic and acidic residues" evidence="1">
    <location>
        <begin position="1023"/>
        <end position="1038"/>
    </location>
</feature>
<gene>
    <name evidence="2" type="ORF">FA13DRAFT_1757490</name>
</gene>
<feature type="compositionally biased region" description="Basic and acidic residues" evidence="1">
    <location>
        <begin position="977"/>
        <end position="998"/>
    </location>
</feature>
<accession>A0A4Y7SIC8</accession>
<feature type="compositionally biased region" description="Acidic residues" evidence="1">
    <location>
        <begin position="1039"/>
        <end position="1058"/>
    </location>
</feature>
<feature type="compositionally biased region" description="Low complexity" evidence="1">
    <location>
        <begin position="609"/>
        <end position="619"/>
    </location>
</feature>
<comment type="caution">
    <text evidence="2">The sequence shown here is derived from an EMBL/GenBank/DDBJ whole genome shotgun (WGS) entry which is preliminary data.</text>
</comment>
<evidence type="ECO:0000256" key="1">
    <source>
        <dbReference type="SAM" id="MobiDB-lite"/>
    </source>
</evidence>
<reference evidence="2 3" key="1">
    <citation type="journal article" date="2019" name="Nat. Ecol. Evol.">
        <title>Megaphylogeny resolves global patterns of mushroom evolution.</title>
        <authorList>
            <person name="Varga T."/>
            <person name="Krizsan K."/>
            <person name="Foldi C."/>
            <person name="Dima B."/>
            <person name="Sanchez-Garcia M."/>
            <person name="Sanchez-Ramirez S."/>
            <person name="Szollosi G.J."/>
            <person name="Szarkandi J.G."/>
            <person name="Papp V."/>
            <person name="Albert L."/>
            <person name="Andreopoulos W."/>
            <person name="Angelini C."/>
            <person name="Antonin V."/>
            <person name="Barry K.W."/>
            <person name="Bougher N.L."/>
            <person name="Buchanan P."/>
            <person name="Buyck B."/>
            <person name="Bense V."/>
            <person name="Catcheside P."/>
            <person name="Chovatia M."/>
            <person name="Cooper J."/>
            <person name="Damon W."/>
            <person name="Desjardin D."/>
            <person name="Finy P."/>
            <person name="Geml J."/>
            <person name="Haridas S."/>
            <person name="Hughes K."/>
            <person name="Justo A."/>
            <person name="Karasinski D."/>
            <person name="Kautmanova I."/>
            <person name="Kiss B."/>
            <person name="Kocsube S."/>
            <person name="Kotiranta H."/>
            <person name="LaButti K.M."/>
            <person name="Lechner B.E."/>
            <person name="Liimatainen K."/>
            <person name="Lipzen A."/>
            <person name="Lukacs Z."/>
            <person name="Mihaltcheva S."/>
            <person name="Morgado L.N."/>
            <person name="Niskanen T."/>
            <person name="Noordeloos M.E."/>
            <person name="Ohm R.A."/>
            <person name="Ortiz-Santana B."/>
            <person name="Ovrebo C."/>
            <person name="Racz N."/>
            <person name="Riley R."/>
            <person name="Savchenko A."/>
            <person name="Shiryaev A."/>
            <person name="Soop K."/>
            <person name="Spirin V."/>
            <person name="Szebenyi C."/>
            <person name="Tomsovsky M."/>
            <person name="Tulloss R.E."/>
            <person name="Uehling J."/>
            <person name="Grigoriev I.V."/>
            <person name="Vagvolgyi C."/>
            <person name="Papp T."/>
            <person name="Martin F.M."/>
            <person name="Miettinen O."/>
            <person name="Hibbett D.S."/>
            <person name="Nagy L.G."/>
        </authorList>
    </citation>
    <scope>NUCLEOTIDE SEQUENCE [LARGE SCALE GENOMIC DNA]</scope>
    <source>
        <strain evidence="2 3">FP101781</strain>
    </source>
</reference>
<evidence type="ECO:0000313" key="3">
    <source>
        <dbReference type="Proteomes" id="UP000298030"/>
    </source>
</evidence>
<protein>
    <submittedName>
        <fullName evidence="2">Uncharacterized protein</fullName>
    </submittedName>
</protein>
<evidence type="ECO:0000313" key="2">
    <source>
        <dbReference type="EMBL" id="TEB21650.1"/>
    </source>
</evidence>
<proteinExistence type="predicted"/>
<dbReference type="InterPro" id="IPR041078">
    <property type="entry name" value="Plavaka"/>
</dbReference>
<name>A0A4Y7SIC8_COPMI</name>
<feature type="region of interest" description="Disordered" evidence="1">
    <location>
        <begin position="596"/>
        <end position="625"/>
    </location>
</feature>
<dbReference type="Proteomes" id="UP000298030">
    <property type="component" value="Unassembled WGS sequence"/>
</dbReference>
<organism evidence="2 3">
    <name type="scientific">Coprinellus micaceus</name>
    <name type="common">Glistening ink-cap mushroom</name>
    <name type="synonym">Coprinus micaceus</name>
    <dbReference type="NCBI Taxonomy" id="71717"/>
    <lineage>
        <taxon>Eukaryota</taxon>
        <taxon>Fungi</taxon>
        <taxon>Dikarya</taxon>
        <taxon>Basidiomycota</taxon>
        <taxon>Agaricomycotina</taxon>
        <taxon>Agaricomycetes</taxon>
        <taxon>Agaricomycetidae</taxon>
        <taxon>Agaricales</taxon>
        <taxon>Agaricineae</taxon>
        <taxon>Psathyrellaceae</taxon>
        <taxon>Coprinellus</taxon>
    </lineage>
</organism>
<dbReference type="EMBL" id="QPFP01000105">
    <property type="protein sequence ID" value="TEB21650.1"/>
    <property type="molecule type" value="Genomic_DNA"/>
</dbReference>
<dbReference type="AlphaFoldDB" id="A0A4Y7SIC8"/>
<dbReference type="STRING" id="71717.A0A4Y7SIC8"/>